<organism evidence="2 3">
    <name type="scientific">Flammeovirga aprica JL-4</name>
    <dbReference type="NCBI Taxonomy" id="694437"/>
    <lineage>
        <taxon>Bacteria</taxon>
        <taxon>Pseudomonadati</taxon>
        <taxon>Bacteroidota</taxon>
        <taxon>Cytophagia</taxon>
        <taxon>Cytophagales</taxon>
        <taxon>Flammeovirgaceae</taxon>
        <taxon>Flammeovirga</taxon>
    </lineage>
</organism>
<reference evidence="2 3" key="1">
    <citation type="submission" date="2020-04" db="EMBL/GenBank/DDBJ databases">
        <title>Flammeovirga sp. SR4, a novel species isolated from seawater.</title>
        <authorList>
            <person name="Wang X."/>
        </authorList>
    </citation>
    <scope>NUCLEOTIDE SEQUENCE [LARGE SCALE GENOMIC DNA]</scope>
    <source>
        <strain evidence="2 3">ATCC 23126</strain>
    </source>
</reference>
<dbReference type="AlphaFoldDB" id="A0A7X9XA62"/>
<comment type="caution">
    <text evidence="2">The sequence shown here is derived from an EMBL/GenBank/DDBJ whole genome shotgun (WGS) entry which is preliminary data.</text>
</comment>
<gene>
    <name evidence="2" type="ORF">HHU12_15370</name>
</gene>
<protein>
    <recommendedName>
        <fullName evidence="4">Type IX secretion system membrane protein PorP/SprF</fullName>
    </recommendedName>
</protein>
<dbReference type="EMBL" id="JABANE010000040">
    <property type="protein sequence ID" value="NME69355.1"/>
    <property type="molecule type" value="Genomic_DNA"/>
</dbReference>
<dbReference type="Proteomes" id="UP000576082">
    <property type="component" value="Unassembled WGS sequence"/>
</dbReference>
<feature type="signal peptide" evidence="1">
    <location>
        <begin position="1"/>
        <end position="19"/>
    </location>
</feature>
<accession>A0A7X9XA62</accession>
<proteinExistence type="predicted"/>
<evidence type="ECO:0000256" key="1">
    <source>
        <dbReference type="SAM" id="SignalP"/>
    </source>
</evidence>
<name>A0A7X9XA62_9BACT</name>
<dbReference type="RefSeq" id="WP_169657632.1">
    <property type="nucleotide sequence ID" value="NZ_JABANE010000040.1"/>
</dbReference>
<evidence type="ECO:0000313" key="3">
    <source>
        <dbReference type="Proteomes" id="UP000576082"/>
    </source>
</evidence>
<evidence type="ECO:0000313" key="2">
    <source>
        <dbReference type="EMBL" id="NME69355.1"/>
    </source>
</evidence>
<feature type="chain" id="PRO_5031285741" description="Type IX secretion system membrane protein PorP/SprF" evidence="1">
    <location>
        <begin position="20"/>
        <end position="351"/>
    </location>
</feature>
<keyword evidence="1" id="KW-0732">Signal</keyword>
<evidence type="ECO:0008006" key="4">
    <source>
        <dbReference type="Google" id="ProtNLM"/>
    </source>
</evidence>
<keyword evidence="3" id="KW-1185">Reference proteome</keyword>
<sequence>MQRKLLFLFIACLPFSTFAQDIITANPLWLPSSHNPALAGSTFSKNNVGLRYASRKEGMEYVSAGGSLGIYRKSSMRNGFGVGALFQQVRTPIKNGDQEVTSLNAQTFTVPLSMSYRDRDKTFSFGLSLGVLMYSFGESPGVYYSQLDPNSDFIGSTPSYALSKRQEGSVDIGGGISYYTHENLFLSFSAKHLQSIIQTNSDEVSLFQDLSPRFELMGRYIFFNPINYTGVETTFGYFNQGENNELYVSAEARLSVIKIGGGWIPSINNFENSSTVFITSSVKIPFGDKANYSKIGRINKESDHIELRVSYYPEISSTAFLQPALEFTLSAGFSNDKYKEQMKRLSTLPVL</sequence>